<reference evidence="10" key="1">
    <citation type="submission" date="2025-08" db="UniProtKB">
        <authorList>
            <consortium name="RefSeq"/>
        </authorList>
    </citation>
    <scope>IDENTIFICATION</scope>
</reference>
<proteinExistence type="inferred from homology"/>
<evidence type="ECO:0000256" key="5">
    <source>
        <dbReference type="ARBA" id="ARBA00022692"/>
    </source>
</evidence>
<protein>
    <recommendedName>
        <fullName evidence="8">Glycosyltransferase family 92 protein</fullName>
        <ecNumber evidence="8">2.4.1.-</ecNumber>
    </recommendedName>
</protein>
<evidence type="ECO:0000256" key="7">
    <source>
        <dbReference type="ARBA" id="ARBA00023136"/>
    </source>
</evidence>
<comment type="similarity">
    <text evidence="2 8">Belongs to the glycosyltransferase 92 family.</text>
</comment>
<dbReference type="EC" id="2.4.1.-" evidence="8"/>
<evidence type="ECO:0000256" key="1">
    <source>
        <dbReference type="ARBA" id="ARBA00004167"/>
    </source>
</evidence>
<dbReference type="InterPro" id="IPR008166">
    <property type="entry name" value="Glyco_transf_92"/>
</dbReference>
<sequence>MKVSYGSVNPEKAIEWMEYARMMNVTRVFTLTHDLDPPIKRVFEYYSKIGFLEMIPVNPAIKKGGKPRHFRPPRDSQQAWVDATMAAQDCKHRLAGFDYLFILDVDEFIVPQDAKQRSYLKILQASSKTHPEASGLIFDSHVVMLNWNTTRKSPLYITTHVNRTLVTNYDGNATNTRWAFRPKMVYFVQNNRIWPNRGTKIAYVDHSLYHLLHYRKCKMALWKGCLWAERTEEKNMLLVETPMIKRLRQLPLEEILPENMGYVEGLRNWKIPGA</sequence>
<dbReference type="GeneID" id="106011373"/>
<name>A0ABM0ZWY1_APLCA</name>
<evidence type="ECO:0000313" key="9">
    <source>
        <dbReference type="Proteomes" id="UP000694888"/>
    </source>
</evidence>
<keyword evidence="4 8" id="KW-0808">Transferase</keyword>
<dbReference type="Pfam" id="PF01697">
    <property type="entry name" value="Glyco_transf_92"/>
    <property type="match status" value="1"/>
</dbReference>
<evidence type="ECO:0000313" key="10">
    <source>
        <dbReference type="RefSeq" id="XP_012936203.1"/>
    </source>
</evidence>
<keyword evidence="6" id="KW-1133">Transmembrane helix</keyword>
<evidence type="ECO:0000256" key="6">
    <source>
        <dbReference type="ARBA" id="ARBA00022989"/>
    </source>
</evidence>
<evidence type="ECO:0000256" key="2">
    <source>
        <dbReference type="ARBA" id="ARBA00007647"/>
    </source>
</evidence>
<organism evidence="9 10">
    <name type="scientific">Aplysia californica</name>
    <name type="common">California sea hare</name>
    <dbReference type="NCBI Taxonomy" id="6500"/>
    <lineage>
        <taxon>Eukaryota</taxon>
        <taxon>Metazoa</taxon>
        <taxon>Spiralia</taxon>
        <taxon>Lophotrochozoa</taxon>
        <taxon>Mollusca</taxon>
        <taxon>Gastropoda</taxon>
        <taxon>Heterobranchia</taxon>
        <taxon>Euthyneura</taxon>
        <taxon>Tectipleura</taxon>
        <taxon>Aplysiida</taxon>
        <taxon>Aplysioidea</taxon>
        <taxon>Aplysiidae</taxon>
        <taxon>Aplysia</taxon>
    </lineage>
</organism>
<dbReference type="RefSeq" id="XP_012936203.1">
    <property type="nucleotide sequence ID" value="XM_013080749.1"/>
</dbReference>
<evidence type="ECO:0000256" key="8">
    <source>
        <dbReference type="RuleBase" id="RU366017"/>
    </source>
</evidence>
<keyword evidence="7" id="KW-0472">Membrane</keyword>
<accession>A0ABM0ZWY1</accession>
<evidence type="ECO:0000256" key="4">
    <source>
        <dbReference type="ARBA" id="ARBA00022679"/>
    </source>
</evidence>
<dbReference type="Proteomes" id="UP000694888">
    <property type="component" value="Unplaced"/>
</dbReference>
<dbReference type="PANTHER" id="PTHR21461:SF69">
    <property type="entry name" value="GLYCOSYLTRANSFERASE FAMILY 92 PROTEIN"/>
    <property type="match status" value="1"/>
</dbReference>
<keyword evidence="3 8" id="KW-0328">Glycosyltransferase</keyword>
<feature type="non-terminal residue" evidence="10">
    <location>
        <position position="274"/>
    </location>
</feature>
<comment type="subcellular location">
    <subcellularLocation>
        <location evidence="1">Membrane</location>
        <topology evidence="1">Single-pass membrane protein</topology>
    </subcellularLocation>
</comment>
<gene>
    <name evidence="10" type="primary">LOC106011373</name>
</gene>
<keyword evidence="5" id="KW-0812">Transmembrane</keyword>
<keyword evidence="9" id="KW-1185">Reference proteome</keyword>
<dbReference type="PANTHER" id="PTHR21461">
    <property type="entry name" value="GLYCOSYLTRANSFERASE FAMILY 92 PROTEIN"/>
    <property type="match status" value="1"/>
</dbReference>
<evidence type="ECO:0000256" key="3">
    <source>
        <dbReference type="ARBA" id="ARBA00022676"/>
    </source>
</evidence>